<keyword evidence="2" id="KW-0472">Membrane</keyword>
<dbReference type="Pfam" id="PF13559">
    <property type="entry name" value="DUF4129"/>
    <property type="match status" value="1"/>
</dbReference>
<feature type="transmembrane region" description="Helical" evidence="2">
    <location>
        <begin position="36"/>
        <end position="54"/>
    </location>
</feature>
<dbReference type="InterPro" id="IPR021878">
    <property type="entry name" value="TgpA_N"/>
</dbReference>
<dbReference type="PANTHER" id="PTHR42736">
    <property type="entry name" value="PROTEIN-GLUTAMINE GAMMA-GLUTAMYLTRANSFERASE"/>
    <property type="match status" value="1"/>
</dbReference>
<dbReference type="InterPro" id="IPR038765">
    <property type="entry name" value="Papain-like_cys_pep_sf"/>
</dbReference>
<proteinExistence type="predicted"/>
<feature type="transmembrane region" description="Helical" evidence="2">
    <location>
        <begin position="113"/>
        <end position="134"/>
    </location>
</feature>
<keyword evidence="5" id="KW-1185">Reference proteome</keyword>
<evidence type="ECO:0000313" key="4">
    <source>
        <dbReference type="EMBL" id="MFC4714423.1"/>
    </source>
</evidence>
<evidence type="ECO:0000256" key="1">
    <source>
        <dbReference type="SAM" id="MobiDB-lite"/>
    </source>
</evidence>
<dbReference type="Pfam" id="PF01841">
    <property type="entry name" value="Transglut_core"/>
    <property type="match status" value="1"/>
</dbReference>
<feature type="compositionally biased region" description="Acidic residues" evidence="1">
    <location>
        <begin position="577"/>
        <end position="589"/>
    </location>
</feature>
<dbReference type="InterPro" id="IPR052901">
    <property type="entry name" value="Bact_TGase-like"/>
</dbReference>
<dbReference type="InterPro" id="IPR025403">
    <property type="entry name" value="TgpA-like_C"/>
</dbReference>
<feature type="transmembrane region" description="Helical" evidence="2">
    <location>
        <begin position="66"/>
        <end position="93"/>
    </location>
</feature>
<gene>
    <name evidence="4" type="ORF">ACFO5U_16340</name>
</gene>
<feature type="transmembrane region" description="Helical" evidence="2">
    <location>
        <begin position="141"/>
        <end position="160"/>
    </location>
</feature>
<dbReference type="SMART" id="SM00460">
    <property type="entry name" value="TGc"/>
    <property type="match status" value="1"/>
</dbReference>
<dbReference type="SUPFAM" id="SSF54001">
    <property type="entry name" value="Cysteine proteinases"/>
    <property type="match status" value="1"/>
</dbReference>
<reference evidence="5" key="1">
    <citation type="journal article" date="2019" name="Int. J. Syst. Evol. Microbiol.">
        <title>The Global Catalogue of Microorganisms (GCM) 10K type strain sequencing project: providing services to taxonomists for standard genome sequencing and annotation.</title>
        <authorList>
            <consortium name="The Broad Institute Genomics Platform"/>
            <consortium name="The Broad Institute Genome Sequencing Center for Infectious Disease"/>
            <person name="Wu L."/>
            <person name="Ma J."/>
        </authorList>
    </citation>
    <scope>NUCLEOTIDE SEQUENCE [LARGE SCALE GENOMIC DNA]</scope>
    <source>
        <strain evidence="5">CGMCC 1.12151</strain>
    </source>
</reference>
<accession>A0ABV9MIF8</accession>
<dbReference type="Gene3D" id="3.10.620.30">
    <property type="match status" value="1"/>
</dbReference>
<sequence>MTSIRKNKVFMGLLYVLVFFLLSEWLRPVIELTETGHHNLFLAFVALGLLMAFFEMPWWITGPLKLVYILWFIVYVYTGSLFFTLESLNFIIQQASISMSALLSQNWQETTDVFRTVLFFALLWMAIYLIHYWVSFRLSIFLFYLLTVIFVAVLDTFSPYSGEAAIVRIMVIGLLLAGLLHLARWMERHRAVDKTEKLLVYSVPLLLVLIVSTAAAFYLPKADPIWPDPVPYITSYSGQGGSGQGSVGRIGYGVDDTQLGGSFVSDDTTVFRTEMEEGQYWKVEVKDVYTTKGWELSEENADEQFYRNGEEVSTDFPPADDGEQTSALVDMQQPFPFVLYPYGTVSFLMEDTLEYRYDPVQQRFDTLQENEVFEPDVYEVFYNEPSFSLTALRETELEELEELPGEFDRYLQLPDELPERVGELAEEIAEGSSTVYDQARAIESYFGNGGFEYSQSDIPVPAEDQDYVDQFLFETMRGYCDNFSTSMVVMLRSLDIPARWVKGFTEGEVIDTVDGYEVYEVTNNNAHSWVEAYMPGVGWMMFEPTIGFTGASDVDFDLDIETSEPEPEQMPDRPEPEPELPIDETEDEASAATGPTIGDRFVQFVSDNIGKLIAATSALLLLALLLFKVRTRWMPKVLIPYYRRRSVGVETFEKAYLRLLKQLELYGIQRAPGQTLRSYAEYVDSFFGTKDMKKLTAVYEKSVYGGDSQSVDWAEMQESWENLINRTSG</sequence>
<dbReference type="EMBL" id="JBHSGL010000015">
    <property type="protein sequence ID" value="MFC4714423.1"/>
    <property type="molecule type" value="Genomic_DNA"/>
</dbReference>
<dbReference type="Proteomes" id="UP001595932">
    <property type="component" value="Unassembled WGS sequence"/>
</dbReference>
<name>A0ABV9MIF8_9BACL</name>
<evidence type="ECO:0000259" key="3">
    <source>
        <dbReference type="SMART" id="SM00460"/>
    </source>
</evidence>
<protein>
    <submittedName>
        <fullName evidence="4">DUF3488 and DUF4129 domain-containing transglutaminase family protein</fullName>
    </submittedName>
</protein>
<dbReference type="RefSeq" id="WP_377280139.1">
    <property type="nucleotide sequence ID" value="NZ_JBHSGL010000015.1"/>
</dbReference>
<dbReference type="Pfam" id="PF11992">
    <property type="entry name" value="TgpA_N"/>
    <property type="match status" value="1"/>
</dbReference>
<keyword evidence="2" id="KW-0812">Transmembrane</keyword>
<comment type="caution">
    <text evidence="4">The sequence shown here is derived from an EMBL/GenBank/DDBJ whole genome shotgun (WGS) entry which is preliminary data.</text>
</comment>
<feature type="transmembrane region" description="Helical" evidence="2">
    <location>
        <begin position="12"/>
        <end position="30"/>
    </location>
</feature>
<organism evidence="4 5">
    <name type="scientific">Planococcus dechangensis</name>
    <dbReference type="NCBI Taxonomy" id="1176255"/>
    <lineage>
        <taxon>Bacteria</taxon>
        <taxon>Bacillati</taxon>
        <taxon>Bacillota</taxon>
        <taxon>Bacilli</taxon>
        <taxon>Bacillales</taxon>
        <taxon>Caryophanaceae</taxon>
        <taxon>Planococcus</taxon>
    </lineage>
</organism>
<feature type="domain" description="Transglutaminase-like" evidence="3">
    <location>
        <begin position="472"/>
        <end position="546"/>
    </location>
</feature>
<feature type="transmembrane region" description="Helical" evidence="2">
    <location>
        <begin position="166"/>
        <end position="186"/>
    </location>
</feature>
<dbReference type="InterPro" id="IPR002931">
    <property type="entry name" value="Transglutaminase-like"/>
</dbReference>
<dbReference type="PANTHER" id="PTHR42736:SF1">
    <property type="entry name" value="PROTEIN-GLUTAMINE GAMMA-GLUTAMYLTRANSFERASE"/>
    <property type="match status" value="1"/>
</dbReference>
<feature type="transmembrane region" description="Helical" evidence="2">
    <location>
        <begin position="198"/>
        <end position="219"/>
    </location>
</feature>
<evidence type="ECO:0000256" key="2">
    <source>
        <dbReference type="SAM" id="Phobius"/>
    </source>
</evidence>
<feature type="region of interest" description="Disordered" evidence="1">
    <location>
        <begin position="563"/>
        <end position="592"/>
    </location>
</feature>
<keyword evidence="2" id="KW-1133">Transmembrane helix</keyword>
<evidence type="ECO:0000313" key="5">
    <source>
        <dbReference type="Proteomes" id="UP001595932"/>
    </source>
</evidence>